<comment type="subcellular location">
    <subcellularLocation>
        <location evidence="1">Nucleus</location>
    </subcellularLocation>
</comment>
<name>N1JD03_BLUG1</name>
<feature type="region of interest" description="Disordered" evidence="6">
    <location>
        <begin position="1"/>
        <end position="35"/>
    </location>
</feature>
<evidence type="ECO:0000313" key="8">
    <source>
        <dbReference type="EMBL" id="CCU80677.1"/>
    </source>
</evidence>
<dbReference type="PANTHER" id="PTHR10015:SF427">
    <property type="entry name" value="HEAT SHOCK FACTOR PROTEIN"/>
    <property type="match status" value="1"/>
</dbReference>
<dbReference type="HOGENOM" id="CLU_013966_1_0_1"/>
<evidence type="ECO:0000256" key="4">
    <source>
        <dbReference type="ARBA" id="ARBA00023242"/>
    </source>
</evidence>
<dbReference type="FunCoup" id="N1JD03">
    <property type="interactions" value="1036"/>
</dbReference>
<sequence length="737" mass="81920">MAFPTSSKNSRKRNAPSVPSVPTGNVTQLYTPTDQVSNVDLMKWTHTPEGSMSPDSSRYNTNNHAKISTTKTMYDQSSQPLSTQLARRPINHELMQTGQSIYESLDQWGSFADETALDPSNPNGPEEEHNSIEILEEKASIAKRDAQAKRKQIPPFVQKLSSFLEESRNTDLIRWSERGDSFVVLDEDEFAKTLIPELFKHNNYASFVRQLNMYGFHKRVGLSDNSMKASERKNKSPSEYYNPYFKRGHQNLLWLINKPKSGNAKNKKKSKDLETLHVESDDDKDVEEIFGNSNQNSRALSTGPESTSLQRRDVNVIHTQLAEIQLQQTAITNAIQRLRKDHNTLYQQSMAFQSLHDRHENSINAILSFLATVYNRSLDGQNTPNISQMFTNTIPHGEPQPAGNVVDIGGISNRQEQAPGSMSPRRKAQRLLMAPPPSKKWAGLASNFSNSLNGRNTPNPPNPAPTKTQSNTIDEVFETSRGGSRISQSPKSPPMTESTTQRQPPELMMALINNTNSAMNQAASSHTTELPDMLSQYKDASQNSTLTSEQRNTMLSLMANSSAPGLNDGPISPPPPPSPFEDIRYTSKEIDDLLRLHIQQDTKINAVKDNLISPSSAGLITCNEESDYFNPDLSNSNLDLDQLLDTSAYFTGNNSITPGNPIPQDYEGLDDGNFCLDMDGGVGIKLEFPESNDVGFLSPQTHDQVDDSFLVSDNVNISSTVENVSTPPSPSKRRRCN</sequence>
<feature type="domain" description="HSF-type DNA-binding" evidence="7">
    <location>
        <begin position="152"/>
        <end position="259"/>
    </location>
</feature>
<dbReference type="STRING" id="546991.N1JD03"/>
<dbReference type="GO" id="GO:0005634">
    <property type="term" value="C:nucleus"/>
    <property type="evidence" value="ECO:0007669"/>
    <property type="project" value="UniProtKB-SubCell"/>
</dbReference>
<comment type="caution">
    <text evidence="8">The sequence shown here is derived from an EMBL/GenBank/DDBJ whole genome shotgun (WGS) entry which is preliminary data.</text>
</comment>
<evidence type="ECO:0000256" key="2">
    <source>
        <dbReference type="ARBA" id="ARBA00006403"/>
    </source>
</evidence>
<dbReference type="PRINTS" id="PR00056">
    <property type="entry name" value="HSFDOMAIN"/>
</dbReference>
<accession>N1JD03</accession>
<feature type="compositionally biased region" description="Polar residues" evidence="6">
    <location>
        <begin position="446"/>
        <end position="455"/>
    </location>
</feature>
<dbReference type="InterPro" id="IPR036390">
    <property type="entry name" value="WH_DNA-bd_sf"/>
</dbReference>
<keyword evidence="4" id="KW-0539">Nucleus</keyword>
<evidence type="ECO:0000256" key="3">
    <source>
        <dbReference type="ARBA" id="ARBA00023125"/>
    </source>
</evidence>
<evidence type="ECO:0000256" key="5">
    <source>
        <dbReference type="RuleBase" id="RU004020"/>
    </source>
</evidence>
<dbReference type="InterPro" id="IPR036388">
    <property type="entry name" value="WH-like_DNA-bd_sf"/>
</dbReference>
<dbReference type="SMART" id="SM00415">
    <property type="entry name" value="HSF"/>
    <property type="match status" value="1"/>
</dbReference>
<evidence type="ECO:0000259" key="7">
    <source>
        <dbReference type="SMART" id="SM00415"/>
    </source>
</evidence>
<feature type="compositionally biased region" description="Polar residues" evidence="6">
    <location>
        <begin position="481"/>
        <end position="502"/>
    </location>
</feature>
<reference evidence="8 9" key="1">
    <citation type="journal article" date="2010" name="Science">
        <title>Genome expansion and gene loss in powdery mildew fungi reveal tradeoffs in extreme parasitism.</title>
        <authorList>
            <person name="Spanu P.D."/>
            <person name="Abbott J.C."/>
            <person name="Amselem J."/>
            <person name="Burgis T.A."/>
            <person name="Soanes D.M."/>
            <person name="Stueber K."/>
            <person name="Ver Loren van Themaat E."/>
            <person name="Brown J.K.M."/>
            <person name="Butcher S.A."/>
            <person name="Gurr S.J."/>
            <person name="Lebrun M.-H."/>
            <person name="Ridout C.J."/>
            <person name="Schulze-Lefert P."/>
            <person name="Talbot N.J."/>
            <person name="Ahmadinejad N."/>
            <person name="Ametz C."/>
            <person name="Barton G.R."/>
            <person name="Benjdia M."/>
            <person name="Bidzinski P."/>
            <person name="Bindschedler L.V."/>
            <person name="Both M."/>
            <person name="Brewer M.T."/>
            <person name="Cadle-Davidson L."/>
            <person name="Cadle-Davidson M.M."/>
            <person name="Collemare J."/>
            <person name="Cramer R."/>
            <person name="Frenkel O."/>
            <person name="Godfrey D."/>
            <person name="Harriman J."/>
            <person name="Hoede C."/>
            <person name="King B.C."/>
            <person name="Klages S."/>
            <person name="Kleemann J."/>
            <person name="Knoll D."/>
            <person name="Koti P.S."/>
            <person name="Kreplak J."/>
            <person name="Lopez-Ruiz F.J."/>
            <person name="Lu X."/>
            <person name="Maekawa T."/>
            <person name="Mahanil S."/>
            <person name="Micali C."/>
            <person name="Milgroom M.G."/>
            <person name="Montana G."/>
            <person name="Noir S."/>
            <person name="O'Connell R.J."/>
            <person name="Oberhaensli S."/>
            <person name="Parlange F."/>
            <person name="Pedersen C."/>
            <person name="Quesneville H."/>
            <person name="Reinhardt R."/>
            <person name="Rott M."/>
            <person name="Sacristan S."/>
            <person name="Schmidt S.M."/>
            <person name="Schoen M."/>
            <person name="Skamnioti P."/>
            <person name="Sommer H."/>
            <person name="Stephens A."/>
            <person name="Takahara H."/>
            <person name="Thordal-Christensen H."/>
            <person name="Vigouroux M."/>
            <person name="Wessling R."/>
            <person name="Wicker T."/>
            <person name="Panstruga R."/>
        </authorList>
    </citation>
    <scope>NUCLEOTIDE SEQUENCE [LARGE SCALE GENOMIC DNA]</scope>
    <source>
        <strain evidence="8">DH14</strain>
    </source>
</reference>
<evidence type="ECO:0000256" key="1">
    <source>
        <dbReference type="ARBA" id="ARBA00004123"/>
    </source>
</evidence>
<feature type="region of interest" description="Disordered" evidence="6">
    <location>
        <begin position="436"/>
        <end position="502"/>
    </location>
</feature>
<proteinExistence type="inferred from homology"/>
<dbReference type="InterPro" id="IPR000232">
    <property type="entry name" value="HSF_DNA-bd"/>
</dbReference>
<feature type="compositionally biased region" description="Polar residues" evidence="6">
    <location>
        <begin position="20"/>
        <end position="35"/>
    </location>
</feature>
<dbReference type="PANTHER" id="PTHR10015">
    <property type="entry name" value="HEAT SHOCK TRANSCRIPTION FACTOR"/>
    <property type="match status" value="1"/>
</dbReference>
<comment type="similarity">
    <text evidence="2 5">Belongs to the HSF family.</text>
</comment>
<dbReference type="Proteomes" id="UP000015441">
    <property type="component" value="Unassembled WGS sequence"/>
</dbReference>
<keyword evidence="8" id="KW-0346">Stress response</keyword>
<dbReference type="InParanoid" id="N1JD03"/>
<dbReference type="OrthoDB" id="60033at2759"/>
<keyword evidence="3" id="KW-0238">DNA-binding</keyword>
<evidence type="ECO:0000313" key="9">
    <source>
        <dbReference type="Proteomes" id="UP000015441"/>
    </source>
</evidence>
<dbReference type="eggNOG" id="KOG0627">
    <property type="taxonomic scope" value="Eukaryota"/>
</dbReference>
<dbReference type="FunFam" id="1.10.10.10:FF:000173">
    <property type="entry name" value="Heat shock transcription factor Hsf1"/>
    <property type="match status" value="1"/>
</dbReference>
<protein>
    <submittedName>
        <fullName evidence="8">Heat shock transcription factor</fullName>
    </submittedName>
</protein>
<dbReference type="SUPFAM" id="SSF46785">
    <property type="entry name" value="Winged helix' DNA-binding domain"/>
    <property type="match status" value="1"/>
</dbReference>
<dbReference type="AlphaFoldDB" id="N1JD03"/>
<keyword evidence="9" id="KW-1185">Reference proteome</keyword>
<dbReference type="Pfam" id="PF00447">
    <property type="entry name" value="HSF_DNA-bind"/>
    <property type="match status" value="1"/>
</dbReference>
<gene>
    <name evidence="8" type="ORF">BGHDH14_bgh04316</name>
</gene>
<organism evidence="8 9">
    <name type="scientific">Blumeria graminis f. sp. hordei (strain DH14)</name>
    <name type="common">Barley powdery mildew</name>
    <name type="synonym">Oidium monilioides f. sp. hordei</name>
    <dbReference type="NCBI Taxonomy" id="546991"/>
    <lineage>
        <taxon>Eukaryota</taxon>
        <taxon>Fungi</taxon>
        <taxon>Dikarya</taxon>
        <taxon>Ascomycota</taxon>
        <taxon>Pezizomycotina</taxon>
        <taxon>Leotiomycetes</taxon>
        <taxon>Erysiphales</taxon>
        <taxon>Erysiphaceae</taxon>
        <taxon>Blumeria</taxon>
        <taxon>Blumeria hordei</taxon>
    </lineage>
</organism>
<dbReference type="EMBL" id="CAUH01004753">
    <property type="protein sequence ID" value="CCU80677.1"/>
    <property type="molecule type" value="Genomic_DNA"/>
</dbReference>
<dbReference type="GO" id="GO:0003700">
    <property type="term" value="F:DNA-binding transcription factor activity"/>
    <property type="evidence" value="ECO:0007669"/>
    <property type="project" value="InterPro"/>
</dbReference>
<dbReference type="GO" id="GO:0043565">
    <property type="term" value="F:sequence-specific DNA binding"/>
    <property type="evidence" value="ECO:0007669"/>
    <property type="project" value="InterPro"/>
</dbReference>
<dbReference type="Gene3D" id="1.10.10.10">
    <property type="entry name" value="Winged helix-like DNA-binding domain superfamily/Winged helix DNA-binding domain"/>
    <property type="match status" value="1"/>
</dbReference>
<evidence type="ECO:0000256" key="6">
    <source>
        <dbReference type="SAM" id="MobiDB-lite"/>
    </source>
</evidence>